<keyword evidence="4" id="KW-1185">Reference proteome</keyword>
<feature type="signal peptide" evidence="2">
    <location>
        <begin position="1"/>
        <end position="21"/>
    </location>
</feature>
<dbReference type="InterPro" id="IPR006311">
    <property type="entry name" value="TAT_signal"/>
</dbReference>
<evidence type="ECO:0000313" key="4">
    <source>
        <dbReference type="Proteomes" id="UP000236884"/>
    </source>
</evidence>
<name>A0A0S3PZI9_9BRAD</name>
<organism evidence="3 4">
    <name type="scientific">Variibacter gotjawalensis</name>
    <dbReference type="NCBI Taxonomy" id="1333996"/>
    <lineage>
        <taxon>Bacteria</taxon>
        <taxon>Pseudomonadati</taxon>
        <taxon>Pseudomonadota</taxon>
        <taxon>Alphaproteobacteria</taxon>
        <taxon>Hyphomicrobiales</taxon>
        <taxon>Nitrobacteraceae</taxon>
        <taxon>Variibacter</taxon>
    </lineage>
</organism>
<keyword evidence="2" id="KW-0732">Signal</keyword>
<dbReference type="AlphaFoldDB" id="A0A0S3PZI9"/>
<sequence>MLSRRNLLRTAAGAGCLGALAQTFPRAHASAWPTGPVKIIVPYPPGGSSDIASRVVGQLLQEQIGQPFIIDNRAGAGGNIGMEAGARSAPDGYSLVLATTAHAINMTLFSKLNYDTVKGFAPIALLMEVPLICTVHPSVPANSVAELIALAKQKPKGINYGTSGNGQSTHMAVELFCMMAGIEMTHVPYRGSAPAMNDHIAGHVAVMFDTAASGLPHVQDKKLRALAVTSRERVALLPDVPTVAETGLKGYEVTAWNGLMAPVGTPPEIVDRLNREIVKALATPLVKERFGALAATARPTTVAEFTDYVRNEVEKWAPVVRQSGAKVD</sequence>
<dbReference type="Pfam" id="PF03401">
    <property type="entry name" value="TctC"/>
    <property type="match status" value="1"/>
</dbReference>
<evidence type="ECO:0000313" key="3">
    <source>
        <dbReference type="EMBL" id="BAT61354.1"/>
    </source>
</evidence>
<dbReference type="Proteomes" id="UP000236884">
    <property type="component" value="Chromosome"/>
</dbReference>
<dbReference type="PIRSF" id="PIRSF017082">
    <property type="entry name" value="YflP"/>
    <property type="match status" value="1"/>
</dbReference>
<proteinExistence type="inferred from homology"/>
<dbReference type="Gene3D" id="3.40.190.10">
    <property type="entry name" value="Periplasmic binding protein-like II"/>
    <property type="match status" value="1"/>
</dbReference>
<dbReference type="PANTHER" id="PTHR42928:SF5">
    <property type="entry name" value="BLR1237 PROTEIN"/>
    <property type="match status" value="1"/>
</dbReference>
<comment type="similarity">
    <text evidence="1">Belongs to the UPF0065 (bug) family.</text>
</comment>
<dbReference type="InterPro" id="IPR005064">
    <property type="entry name" value="BUG"/>
</dbReference>
<dbReference type="EMBL" id="AP014946">
    <property type="protein sequence ID" value="BAT61354.1"/>
    <property type="molecule type" value="Genomic_DNA"/>
</dbReference>
<accession>A0A0S3PZI9</accession>
<dbReference type="CDD" id="cd13578">
    <property type="entry name" value="PBP2_Bug27"/>
    <property type="match status" value="1"/>
</dbReference>
<dbReference type="PANTHER" id="PTHR42928">
    <property type="entry name" value="TRICARBOXYLATE-BINDING PROTEIN"/>
    <property type="match status" value="1"/>
</dbReference>
<dbReference type="KEGG" id="vgo:GJW-30_1_03911"/>
<gene>
    <name evidence="3" type="ORF">GJW-30_1_03911</name>
</gene>
<dbReference type="OrthoDB" id="7250553at2"/>
<dbReference type="PROSITE" id="PS51318">
    <property type="entry name" value="TAT"/>
    <property type="match status" value="1"/>
</dbReference>
<dbReference type="Gene3D" id="3.40.190.150">
    <property type="entry name" value="Bordetella uptake gene, domain 1"/>
    <property type="match status" value="1"/>
</dbReference>
<dbReference type="SUPFAM" id="SSF53850">
    <property type="entry name" value="Periplasmic binding protein-like II"/>
    <property type="match status" value="1"/>
</dbReference>
<reference evidence="3 4" key="1">
    <citation type="submission" date="2015-08" db="EMBL/GenBank/DDBJ databases">
        <title>Investigation of the bacterial diversity of lava forest soil.</title>
        <authorList>
            <person name="Lee J.S."/>
        </authorList>
    </citation>
    <scope>NUCLEOTIDE SEQUENCE [LARGE SCALE GENOMIC DNA]</scope>
    <source>
        <strain evidence="3 4">GJW-30</strain>
    </source>
</reference>
<feature type="chain" id="PRO_5006616008" evidence="2">
    <location>
        <begin position="22"/>
        <end position="328"/>
    </location>
</feature>
<evidence type="ECO:0000256" key="2">
    <source>
        <dbReference type="SAM" id="SignalP"/>
    </source>
</evidence>
<dbReference type="InterPro" id="IPR042100">
    <property type="entry name" value="Bug_dom1"/>
</dbReference>
<protein>
    <submittedName>
        <fullName evidence="3">Tripartite tricarboxylate transporter family receptor</fullName>
    </submittedName>
</protein>
<keyword evidence="3" id="KW-0675">Receptor</keyword>
<evidence type="ECO:0000256" key="1">
    <source>
        <dbReference type="ARBA" id="ARBA00006987"/>
    </source>
</evidence>
<dbReference type="RefSeq" id="WP_096358063.1">
    <property type="nucleotide sequence ID" value="NZ_AP014946.1"/>
</dbReference>